<keyword evidence="1" id="KW-1133">Transmembrane helix</keyword>
<evidence type="ECO:0000256" key="1">
    <source>
        <dbReference type="SAM" id="Phobius"/>
    </source>
</evidence>
<protein>
    <submittedName>
        <fullName evidence="2">Uncharacterized protein</fullName>
    </submittedName>
</protein>
<keyword evidence="1" id="KW-0812">Transmembrane</keyword>
<feature type="transmembrane region" description="Helical" evidence="1">
    <location>
        <begin position="7"/>
        <end position="30"/>
    </location>
</feature>
<name>A0A2W7RVJ3_9BACT</name>
<reference evidence="2 3" key="1">
    <citation type="submission" date="2018-06" db="EMBL/GenBank/DDBJ databases">
        <title>Genomic Encyclopedia of Archaeal and Bacterial Type Strains, Phase II (KMG-II): from individual species to whole genera.</title>
        <authorList>
            <person name="Goeker M."/>
        </authorList>
    </citation>
    <scope>NUCLEOTIDE SEQUENCE [LARGE SCALE GENOMIC DNA]</scope>
    <source>
        <strain evidence="2 3">DSM 23241</strain>
    </source>
</reference>
<organism evidence="2 3">
    <name type="scientific">Hydrotalea sandarakina</name>
    <dbReference type="NCBI Taxonomy" id="1004304"/>
    <lineage>
        <taxon>Bacteria</taxon>
        <taxon>Pseudomonadati</taxon>
        <taxon>Bacteroidota</taxon>
        <taxon>Chitinophagia</taxon>
        <taxon>Chitinophagales</taxon>
        <taxon>Chitinophagaceae</taxon>
        <taxon>Hydrotalea</taxon>
    </lineage>
</organism>
<dbReference type="Proteomes" id="UP000249720">
    <property type="component" value="Unassembled WGS sequence"/>
</dbReference>
<proteinExistence type="predicted"/>
<comment type="caution">
    <text evidence="2">The sequence shown here is derived from an EMBL/GenBank/DDBJ whole genome shotgun (WGS) entry which is preliminary data.</text>
</comment>
<dbReference type="EMBL" id="QKZV01000002">
    <property type="protein sequence ID" value="PZX64718.1"/>
    <property type="molecule type" value="Genomic_DNA"/>
</dbReference>
<evidence type="ECO:0000313" key="3">
    <source>
        <dbReference type="Proteomes" id="UP000249720"/>
    </source>
</evidence>
<keyword evidence="3" id="KW-1185">Reference proteome</keyword>
<keyword evidence="1" id="KW-0472">Membrane</keyword>
<dbReference type="AlphaFoldDB" id="A0A2W7RVJ3"/>
<gene>
    <name evidence="2" type="ORF">LX80_00919</name>
</gene>
<evidence type="ECO:0000313" key="2">
    <source>
        <dbReference type="EMBL" id="PZX64718.1"/>
    </source>
</evidence>
<feature type="transmembrane region" description="Helical" evidence="1">
    <location>
        <begin position="84"/>
        <end position="104"/>
    </location>
</feature>
<sequence>MHRFYKAYNLIIKLLFFTLYILFFGVQLLFNFDAVSEDQLIDTELHAHASFHNRHFFHQSVYTHNTSQQGDNIRLNKRYQPETVAIITLFVLTVSPLIFFRVIYSYYKESFVSFLQHTTTLRGPPVSMPF</sequence>
<accession>A0A2W7RVJ3</accession>